<keyword evidence="3" id="KW-1185">Reference proteome</keyword>
<keyword evidence="1" id="KW-0812">Transmembrane</keyword>
<feature type="transmembrane region" description="Helical" evidence="1">
    <location>
        <begin position="86"/>
        <end position="111"/>
    </location>
</feature>
<dbReference type="AlphaFoldDB" id="A0A3N4HNA6"/>
<dbReference type="Proteomes" id="UP000275078">
    <property type="component" value="Unassembled WGS sequence"/>
</dbReference>
<accession>A0A3N4HNA6</accession>
<gene>
    <name evidence="2" type="ORF">BJ508DRAFT_53021</name>
</gene>
<evidence type="ECO:0000313" key="3">
    <source>
        <dbReference type="Proteomes" id="UP000275078"/>
    </source>
</evidence>
<sequence length="152" mass="16655">MVAVGVSAEGCLFGRCSARVFFHASTTLLPLFSFTSGCSYLPFTSFPTSILSSILVAICPFLSSILCFPFHLFFVFHFRNALDYPFCLAVVSALCFPVDSSPSLLSSIFYHRLLFFHPTLLMLFVSVPSSISLPPLLPTSILLLPALLHLVP</sequence>
<feature type="transmembrane region" description="Helical" evidence="1">
    <location>
        <begin position="49"/>
        <end position="74"/>
    </location>
</feature>
<evidence type="ECO:0000313" key="2">
    <source>
        <dbReference type="EMBL" id="RPA73330.1"/>
    </source>
</evidence>
<evidence type="ECO:0000256" key="1">
    <source>
        <dbReference type="SAM" id="Phobius"/>
    </source>
</evidence>
<reference evidence="2 3" key="1">
    <citation type="journal article" date="2018" name="Nat. Ecol. Evol.">
        <title>Pezizomycetes genomes reveal the molecular basis of ectomycorrhizal truffle lifestyle.</title>
        <authorList>
            <person name="Murat C."/>
            <person name="Payen T."/>
            <person name="Noel B."/>
            <person name="Kuo A."/>
            <person name="Morin E."/>
            <person name="Chen J."/>
            <person name="Kohler A."/>
            <person name="Krizsan K."/>
            <person name="Balestrini R."/>
            <person name="Da Silva C."/>
            <person name="Montanini B."/>
            <person name="Hainaut M."/>
            <person name="Levati E."/>
            <person name="Barry K.W."/>
            <person name="Belfiori B."/>
            <person name="Cichocki N."/>
            <person name="Clum A."/>
            <person name="Dockter R.B."/>
            <person name="Fauchery L."/>
            <person name="Guy J."/>
            <person name="Iotti M."/>
            <person name="Le Tacon F."/>
            <person name="Lindquist E.A."/>
            <person name="Lipzen A."/>
            <person name="Malagnac F."/>
            <person name="Mello A."/>
            <person name="Molinier V."/>
            <person name="Miyauchi S."/>
            <person name="Poulain J."/>
            <person name="Riccioni C."/>
            <person name="Rubini A."/>
            <person name="Sitrit Y."/>
            <person name="Splivallo R."/>
            <person name="Traeger S."/>
            <person name="Wang M."/>
            <person name="Zifcakova L."/>
            <person name="Wipf D."/>
            <person name="Zambonelli A."/>
            <person name="Paolocci F."/>
            <person name="Nowrousian M."/>
            <person name="Ottonello S."/>
            <person name="Baldrian P."/>
            <person name="Spatafora J.W."/>
            <person name="Henrissat B."/>
            <person name="Nagy L.G."/>
            <person name="Aury J.M."/>
            <person name="Wincker P."/>
            <person name="Grigoriev I.V."/>
            <person name="Bonfante P."/>
            <person name="Martin F.M."/>
        </authorList>
    </citation>
    <scope>NUCLEOTIDE SEQUENCE [LARGE SCALE GENOMIC DNA]</scope>
    <source>
        <strain evidence="2 3">RN42</strain>
    </source>
</reference>
<feature type="transmembrane region" description="Helical" evidence="1">
    <location>
        <begin position="20"/>
        <end position="43"/>
    </location>
</feature>
<feature type="transmembrane region" description="Helical" evidence="1">
    <location>
        <begin position="131"/>
        <end position="151"/>
    </location>
</feature>
<protein>
    <submittedName>
        <fullName evidence="2">Uncharacterized protein</fullName>
    </submittedName>
</protein>
<dbReference type="EMBL" id="ML119825">
    <property type="protein sequence ID" value="RPA73330.1"/>
    <property type="molecule type" value="Genomic_DNA"/>
</dbReference>
<keyword evidence="1" id="KW-0472">Membrane</keyword>
<name>A0A3N4HNA6_ASCIM</name>
<proteinExistence type="predicted"/>
<organism evidence="2 3">
    <name type="scientific">Ascobolus immersus RN42</name>
    <dbReference type="NCBI Taxonomy" id="1160509"/>
    <lineage>
        <taxon>Eukaryota</taxon>
        <taxon>Fungi</taxon>
        <taxon>Dikarya</taxon>
        <taxon>Ascomycota</taxon>
        <taxon>Pezizomycotina</taxon>
        <taxon>Pezizomycetes</taxon>
        <taxon>Pezizales</taxon>
        <taxon>Ascobolaceae</taxon>
        <taxon>Ascobolus</taxon>
    </lineage>
</organism>
<keyword evidence="1" id="KW-1133">Transmembrane helix</keyword>